<name>X1PKR9_9ZZZZ</name>
<accession>X1PKR9</accession>
<evidence type="ECO:0000313" key="1">
    <source>
        <dbReference type="EMBL" id="GAI31449.1"/>
    </source>
</evidence>
<protein>
    <submittedName>
        <fullName evidence="1">Uncharacterized protein</fullName>
    </submittedName>
</protein>
<reference evidence="1" key="1">
    <citation type="journal article" date="2014" name="Front. Microbiol.">
        <title>High frequency of phylogenetically diverse reductive dehalogenase-homologous genes in deep subseafloor sedimentary metagenomes.</title>
        <authorList>
            <person name="Kawai M."/>
            <person name="Futagami T."/>
            <person name="Toyoda A."/>
            <person name="Takaki Y."/>
            <person name="Nishi S."/>
            <person name="Hori S."/>
            <person name="Arai W."/>
            <person name="Tsubouchi T."/>
            <person name="Morono Y."/>
            <person name="Uchiyama I."/>
            <person name="Ito T."/>
            <person name="Fujiyama A."/>
            <person name="Inagaki F."/>
            <person name="Takami H."/>
        </authorList>
    </citation>
    <scope>NUCLEOTIDE SEQUENCE</scope>
    <source>
        <strain evidence="1">Expedition CK06-06</strain>
    </source>
</reference>
<comment type="caution">
    <text evidence="1">The sequence shown here is derived from an EMBL/GenBank/DDBJ whole genome shotgun (WGS) entry which is preliminary data.</text>
</comment>
<dbReference type="EMBL" id="BARV01016866">
    <property type="protein sequence ID" value="GAI31449.1"/>
    <property type="molecule type" value="Genomic_DNA"/>
</dbReference>
<sequence length="51" mass="5948">KRIEIYEVWQAWNVLKESGRRSASPGASWVIISWEPVEVDIDGKIIIYMEV</sequence>
<feature type="non-terminal residue" evidence="1">
    <location>
        <position position="1"/>
    </location>
</feature>
<organism evidence="1">
    <name type="scientific">marine sediment metagenome</name>
    <dbReference type="NCBI Taxonomy" id="412755"/>
    <lineage>
        <taxon>unclassified sequences</taxon>
        <taxon>metagenomes</taxon>
        <taxon>ecological metagenomes</taxon>
    </lineage>
</organism>
<proteinExistence type="predicted"/>
<gene>
    <name evidence="1" type="ORF">S06H3_28850</name>
</gene>
<dbReference type="AlphaFoldDB" id="X1PKR9"/>